<keyword evidence="3" id="KW-0479">Metal-binding</keyword>
<protein>
    <recommendedName>
        <fullName evidence="2">protein-serine/threonine phosphatase</fullName>
        <ecNumber evidence="2">3.1.3.16</ecNumber>
    </recommendedName>
</protein>
<evidence type="ECO:0000256" key="4">
    <source>
        <dbReference type="ARBA" id="ARBA00022801"/>
    </source>
</evidence>
<organism evidence="12 13">
    <name type="scientific">Thalassiosira oceanica</name>
    <name type="common">Marine diatom</name>
    <dbReference type="NCBI Taxonomy" id="159749"/>
    <lineage>
        <taxon>Eukaryota</taxon>
        <taxon>Sar</taxon>
        <taxon>Stramenopiles</taxon>
        <taxon>Ochrophyta</taxon>
        <taxon>Bacillariophyta</taxon>
        <taxon>Coscinodiscophyceae</taxon>
        <taxon>Thalassiosirophycidae</taxon>
        <taxon>Thalassiosirales</taxon>
        <taxon>Thalassiosiraceae</taxon>
        <taxon>Thalassiosira</taxon>
    </lineage>
</organism>
<dbReference type="InterPro" id="IPR031675">
    <property type="entry name" value="STPPase_N"/>
</dbReference>
<evidence type="ECO:0000259" key="10">
    <source>
        <dbReference type="Pfam" id="PF00149"/>
    </source>
</evidence>
<dbReference type="SUPFAM" id="SSF56300">
    <property type="entry name" value="Metallo-dependent phosphatases"/>
    <property type="match status" value="1"/>
</dbReference>
<dbReference type="Pfam" id="PF00149">
    <property type="entry name" value="Metallophos"/>
    <property type="match status" value="1"/>
</dbReference>
<evidence type="ECO:0000256" key="2">
    <source>
        <dbReference type="ARBA" id="ARBA00013081"/>
    </source>
</evidence>
<dbReference type="EMBL" id="AGNL01020298">
    <property type="protein sequence ID" value="EJK61204.1"/>
    <property type="molecule type" value="Genomic_DNA"/>
</dbReference>
<dbReference type="PANTHER" id="PTHR11668:SF300">
    <property type="entry name" value="SERINE_THREONINE-PROTEIN PHOSPHATASE"/>
    <property type="match status" value="1"/>
</dbReference>
<evidence type="ECO:0000256" key="1">
    <source>
        <dbReference type="ARBA" id="ARBA00001936"/>
    </source>
</evidence>
<feature type="region of interest" description="Disordered" evidence="9">
    <location>
        <begin position="24"/>
        <end position="72"/>
    </location>
</feature>
<dbReference type="InterPro" id="IPR029052">
    <property type="entry name" value="Metallo-depent_PP-like"/>
</dbReference>
<dbReference type="InterPro" id="IPR006186">
    <property type="entry name" value="Ser/Thr-sp_prot-phosphatase"/>
</dbReference>
<dbReference type="GO" id="GO:0046872">
    <property type="term" value="F:metal ion binding"/>
    <property type="evidence" value="ECO:0007669"/>
    <property type="project" value="UniProtKB-KW"/>
</dbReference>
<gene>
    <name evidence="12" type="ORF">THAOC_18348</name>
</gene>
<evidence type="ECO:0000256" key="5">
    <source>
        <dbReference type="ARBA" id="ARBA00022912"/>
    </source>
</evidence>
<dbReference type="Pfam" id="PF16891">
    <property type="entry name" value="STPPase_N"/>
    <property type="match status" value="1"/>
</dbReference>
<keyword evidence="4" id="KW-0378">Hydrolase</keyword>
<comment type="caution">
    <text evidence="12">The sequence shown here is derived from an EMBL/GenBank/DDBJ whole genome shotgun (WGS) entry which is preliminary data.</text>
</comment>
<dbReference type="eggNOG" id="KOG0374">
    <property type="taxonomic scope" value="Eukaryota"/>
</dbReference>
<feature type="non-terminal residue" evidence="12">
    <location>
        <position position="220"/>
    </location>
</feature>
<dbReference type="InterPro" id="IPR004843">
    <property type="entry name" value="Calcineurin-like_PHP"/>
</dbReference>
<dbReference type="InterPro" id="IPR050341">
    <property type="entry name" value="PP1_catalytic_subunit"/>
</dbReference>
<dbReference type="PRINTS" id="PR00114">
    <property type="entry name" value="STPHPHTASE"/>
</dbReference>
<comment type="catalytic activity">
    <reaction evidence="8">
        <text>O-phospho-L-threonyl-[protein] + H2O = L-threonyl-[protein] + phosphate</text>
        <dbReference type="Rhea" id="RHEA:47004"/>
        <dbReference type="Rhea" id="RHEA-COMP:11060"/>
        <dbReference type="Rhea" id="RHEA-COMP:11605"/>
        <dbReference type="ChEBI" id="CHEBI:15377"/>
        <dbReference type="ChEBI" id="CHEBI:30013"/>
        <dbReference type="ChEBI" id="CHEBI:43474"/>
        <dbReference type="ChEBI" id="CHEBI:61977"/>
        <dbReference type="EC" id="3.1.3.16"/>
    </reaction>
</comment>
<keyword evidence="6" id="KW-0464">Manganese</keyword>
<dbReference type="PANTHER" id="PTHR11668">
    <property type="entry name" value="SERINE/THREONINE PROTEIN PHOSPHATASE"/>
    <property type="match status" value="1"/>
</dbReference>
<evidence type="ECO:0000256" key="7">
    <source>
        <dbReference type="ARBA" id="ARBA00047761"/>
    </source>
</evidence>
<comment type="catalytic activity">
    <reaction evidence="7">
        <text>O-phospho-L-seryl-[protein] + H2O = L-seryl-[protein] + phosphate</text>
        <dbReference type="Rhea" id="RHEA:20629"/>
        <dbReference type="Rhea" id="RHEA-COMP:9863"/>
        <dbReference type="Rhea" id="RHEA-COMP:11604"/>
        <dbReference type="ChEBI" id="CHEBI:15377"/>
        <dbReference type="ChEBI" id="CHEBI:29999"/>
        <dbReference type="ChEBI" id="CHEBI:43474"/>
        <dbReference type="ChEBI" id="CHEBI:83421"/>
        <dbReference type="EC" id="3.1.3.16"/>
    </reaction>
</comment>
<sequence>MGKFAASATSVMLGYRLLGTAAHRHHAHAAQPSRRADDRGSATGRLDGKLKKRRRNRKTGRLDFAPLSPPQGSKVQHYLPVKEIEKSWVMQQVRGLGVLAASRPGGPADGARVLSDPVDVIIDKLLMVRGARPGKQVDLSEAEVKMLCLRSRDLLISQPMLLELEAPIKICGDVHGQYYDLLRLFEYGGFPPESNYIFLGDYVDRGKQSLETICLLMAYK</sequence>
<evidence type="ECO:0000256" key="3">
    <source>
        <dbReference type="ARBA" id="ARBA00022723"/>
    </source>
</evidence>
<reference evidence="12 13" key="1">
    <citation type="journal article" date="2012" name="Genome Biol.">
        <title>Genome and low-iron response of an oceanic diatom adapted to chronic iron limitation.</title>
        <authorList>
            <person name="Lommer M."/>
            <person name="Specht M."/>
            <person name="Roy A.S."/>
            <person name="Kraemer L."/>
            <person name="Andreson R."/>
            <person name="Gutowska M.A."/>
            <person name="Wolf J."/>
            <person name="Bergner S.V."/>
            <person name="Schilhabel M.B."/>
            <person name="Klostermeier U.C."/>
            <person name="Beiko R.G."/>
            <person name="Rosenstiel P."/>
            <person name="Hippler M."/>
            <person name="Laroche J."/>
        </authorList>
    </citation>
    <scope>NUCLEOTIDE SEQUENCE [LARGE SCALE GENOMIC DNA]</scope>
    <source>
        <strain evidence="12 13">CCMP1005</strain>
    </source>
</reference>
<evidence type="ECO:0000259" key="11">
    <source>
        <dbReference type="Pfam" id="PF16891"/>
    </source>
</evidence>
<evidence type="ECO:0000256" key="9">
    <source>
        <dbReference type="SAM" id="MobiDB-lite"/>
    </source>
</evidence>
<dbReference type="Gene3D" id="3.60.21.10">
    <property type="match status" value="1"/>
</dbReference>
<feature type="domain" description="Calcineurin-like phosphoesterase" evidence="10">
    <location>
        <begin position="167"/>
        <end position="217"/>
    </location>
</feature>
<dbReference type="GO" id="GO:0005634">
    <property type="term" value="C:nucleus"/>
    <property type="evidence" value="ECO:0007669"/>
    <property type="project" value="TreeGrafter"/>
</dbReference>
<dbReference type="Proteomes" id="UP000266841">
    <property type="component" value="Unassembled WGS sequence"/>
</dbReference>
<accession>K0S8J1</accession>
<dbReference type="EC" id="3.1.3.16" evidence="2"/>
<keyword evidence="5" id="KW-0904">Protein phosphatase</keyword>
<dbReference type="GO" id="GO:0004722">
    <property type="term" value="F:protein serine/threonine phosphatase activity"/>
    <property type="evidence" value="ECO:0007669"/>
    <property type="project" value="UniProtKB-EC"/>
</dbReference>
<keyword evidence="13" id="KW-1185">Reference proteome</keyword>
<evidence type="ECO:0000256" key="6">
    <source>
        <dbReference type="ARBA" id="ARBA00023211"/>
    </source>
</evidence>
<dbReference type="AlphaFoldDB" id="K0S8J1"/>
<proteinExistence type="predicted"/>
<dbReference type="OrthoDB" id="1930084at2759"/>
<evidence type="ECO:0000256" key="8">
    <source>
        <dbReference type="ARBA" id="ARBA00048336"/>
    </source>
</evidence>
<evidence type="ECO:0000313" key="13">
    <source>
        <dbReference type="Proteomes" id="UP000266841"/>
    </source>
</evidence>
<feature type="compositionally biased region" description="Basic residues" evidence="9">
    <location>
        <begin position="50"/>
        <end position="59"/>
    </location>
</feature>
<evidence type="ECO:0000313" key="12">
    <source>
        <dbReference type="EMBL" id="EJK61204.1"/>
    </source>
</evidence>
<name>K0S8J1_THAOC</name>
<feature type="domain" description="Serine-threonine protein phosphatase N-terminal" evidence="11">
    <location>
        <begin position="118"/>
        <end position="165"/>
    </location>
</feature>
<comment type="cofactor">
    <cofactor evidence="1">
        <name>Mn(2+)</name>
        <dbReference type="ChEBI" id="CHEBI:29035"/>
    </cofactor>
</comment>
<dbReference type="GO" id="GO:0005737">
    <property type="term" value="C:cytoplasm"/>
    <property type="evidence" value="ECO:0007669"/>
    <property type="project" value="TreeGrafter"/>
</dbReference>